<gene>
    <name evidence="1" type="ORF">LOC62_06G007872</name>
</gene>
<protein>
    <submittedName>
        <fullName evidence="1">Uncharacterized protein</fullName>
    </submittedName>
</protein>
<dbReference type="Proteomes" id="UP000827549">
    <property type="component" value="Chromosome 6"/>
</dbReference>
<dbReference type="AlphaFoldDB" id="A0AAF0YDC8"/>
<reference evidence="1" key="1">
    <citation type="submission" date="2023-10" db="EMBL/GenBank/DDBJ databases">
        <authorList>
            <person name="Noh H."/>
        </authorList>
    </citation>
    <scope>NUCLEOTIDE SEQUENCE</scope>
    <source>
        <strain evidence="1">DUCC4014</strain>
    </source>
</reference>
<proteinExistence type="predicted"/>
<organism evidence="1 2">
    <name type="scientific">Vanrija pseudolonga</name>
    <dbReference type="NCBI Taxonomy" id="143232"/>
    <lineage>
        <taxon>Eukaryota</taxon>
        <taxon>Fungi</taxon>
        <taxon>Dikarya</taxon>
        <taxon>Basidiomycota</taxon>
        <taxon>Agaricomycotina</taxon>
        <taxon>Tremellomycetes</taxon>
        <taxon>Trichosporonales</taxon>
        <taxon>Trichosporonaceae</taxon>
        <taxon>Vanrija</taxon>
    </lineage>
</organism>
<keyword evidence="2" id="KW-1185">Reference proteome</keyword>
<dbReference type="EMBL" id="CP086719">
    <property type="protein sequence ID" value="WOO84352.1"/>
    <property type="molecule type" value="Genomic_DNA"/>
</dbReference>
<sequence length="178" mass="20257">MAPYWAEIINNLNFISGHPIDERSVEDAASRIRFDVAPPRPAPVDGKPVNPYGRTCKVDENLSKATEILYNSAPASFRKRHSPCIECKDVGNKHCFYLPKSEYTCCVMCWADGMICVLADGMRPPREVRRKAVDKLVRLARDPAEAAKILAEFEEAEDEQPPKDYDVWFRRKQGENVE</sequence>
<evidence type="ECO:0000313" key="1">
    <source>
        <dbReference type="EMBL" id="WOO84352.1"/>
    </source>
</evidence>
<dbReference type="GeneID" id="87811043"/>
<evidence type="ECO:0000313" key="2">
    <source>
        <dbReference type="Proteomes" id="UP000827549"/>
    </source>
</evidence>
<dbReference type="RefSeq" id="XP_062630378.1">
    <property type="nucleotide sequence ID" value="XM_062774394.1"/>
</dbReference>
<name>A0AAF0YDC8_9TREE</name>
<accession>A0AAF0YDC8</accession>